<evidence type="ECO:0000256" key="12">
    <source>
        <dbReference type="ARBA" id="ARBA00022989"/>
    </source>
</evidence>
<evidence type="ECO:0000256" key="17">
    <source>
        <dbReference type="ARBA" id="ARBA00048623"/>
    </source>
</evidence>
<keyword evidence="13 19" id="KW-0472">Membrane</keyword>
<sequence length="255" mass="25049">MPAPETDRSPFSPGDIAAALGLLTRLPVPVSDAAAARGARAAWAYPVAGLAVALSGGAVGWIALALGLAPMLAAGLALAAMTAATGALHEDGLADCADGFWGGWDRARRLEIMKDSRIGTYGVLALVLGTGLRWGALGALFAAGHVWAPLIAAAMLSRAAMPALMAALPHARDSGLSRHVGRPDGTTVAAGAGLALVASALVLGFGAALGATVVALLAASCVAALARARIGGQTGDVLGAAQQVCEIAVLLALSA</sequence>
<evidence type="ECO:0000256" key="19">
    <source>
        <dbReference type="HAMAP-Rule" id="MF_00719"/>
    </source>
</evidence>
<comment type="cofactor">
    <cofactor evidence="1 19">
        <name>Mg(2+)</name>
        <dbReference type="ChEBI" id="CHEBI:18420"/>
    </cofactor>
</comment>
<feature type="transmembrane region" description="Helical" evidence="19">
    <location>
        <begin position="188"/>
        <end position="219"/>
    </location>
</feature>
<comment type="similarity">
    <text evidence="4 19">Belongs to the CobS family.</text>
</comment>
<dbReference type="UniPathway" id="UPA00148">
    <property type="reaction ID" value="UER00238"/>
</dbReference>
<feature type="transmembrane region" description="Helical" evidence="19">
    <location>
        <begin position="58"/>
        <end position="80"/>
    </location>
</feature>
<dbReference type="OrthoDB" id="9794626at2"/>
<dbReference type="AlphaFoldDB" id="A0A1H0JFZ8"/>
<feature type="transmembrane region" description="Helical" evidence="19">
    <location>
        <begin position="147"/>
        <end position="168"/>
    </location>
</feature>
<feature type="transmembrane region" description="Helical" evidence="19">
    <location>
        <begin position="118"/>
        <end position="141"/>
    </location>
</feature>
<evidence type="ECO:0000313" key="20">
    <source>
        <dbReference type="EMBL" id="SHK10534.1"/>
    </source>
</evidence>
<keyword evidence="21" id="KW-1185">Reference proteome</keyword>
<dbReference type="GO" id="GO:0005886">
    <property type="term" value="C:plasma membrane"/>
    <property type="evidence" value="ECO:0007669"/>
    <property type="project" value="UniProtKB-SubCell"/>
</dbReference>
<name>A0A1H0JFZ8_9RHOB</name>
<evidence type="ECO:0000256" key="8">
    <source>
        <dbReference type="ARBA" id="ARBA00022573"/>
    </source>
</evidence>
<evidence type="ECO:0000256" key="6">
    <source>
        <dbReference type="ARBA" id="ARBA00015850"/>
    </source>
</evidence>
<dbReference type="RefSeq" id="WP_149788858.1">
    <property type="nucleotide sequence ID" value="NZ_FNIO01000005.1"/>
</dbReference>
<dbReference type="PANTHER" id="PTHR34148">
    <property type="entry name" value="ADENOSYLCOBINAMIDE-GDP RIBAZOLETRANSFERASE"/>
    <property type="match status" value="1"/>
</dbReference>
<dbReference type="Proteomes" id="UP000324252">
    <property type="component" value="Unassembled WGS sequence"/>
</dbReference>
<dbReference type="Pfam" id="PF02654">
    <property type="entry name" value="CobS"/>
    <property type="match status" value="1"/>
</dbReference>
<evidence type="ECO:0000256" key="2">
    <source>
        <dbReference type="ARBA" id="ARBA00004651"/>
    </source>
</evidence>
<dbReference type="GO" id="GO:0009236">
    <property type="term" value="P:cobalamin biosynthetic process"/>
    <property type="evidence" value="ECO:0007669"/>
    <property type="project" value="UniProtKB-UniRule"/>
</dbReference>
<comment type="subcellular location">
    <subcellularLocation>
        <location evidence="2 19">Cell membrane</location>
        <topology evidence="2 19">Multi-pass membrane protein</topology>
    </subcellularLocation>
</comment>
<comment type="catalytic activity">
    <reaction evidence="18 19">
        <text>alpha-ribazole 5'-phosphate + adenosylcob(III)inamide-GDP = adenosylcob(III)alamin 5'-phosphate + GMP + H(+)</text>
        <dbReference type="Rhea" id="RHEA:23560"/>
        <dbReference type="ChEBI" id="CHEBI:15378"/>
        <dbReference type="ChEBI" id="CHEBI:57918"/>
        <dbReference type="ChEBI" id="CHEBI:58115"/>
        <dbReference type="ChEBI" id="CHEBI:60487"/>
        <dbReference type="ChEBI" id="CHEBI:60493"/>
        <dbReference type="EC" id="2.7.8.26"/>
    </reaction>
</comment>
<evidence type="ECO:0000256" key="16">
    <source>
        <dbReference type="ARBA" id="ARBA00032853"/>
    </source>
</evidence>
<comment type="function">
    <text evidence="14 19">Joins adenosylcobinamide-GDP and alpha-ribazole to generate adenosylcobalamin (Ado-cobalamin). Also synthesizes adenosylcobalamin 5'-phosphate from adenosylcobinamide-GDP and alpha-ribazole 5'-phosphate.</text>
</comment>
<evidence type="ECO:0000256" key="13">
    <source>
        <dbReference type="ARBA" id="ARBA00023136"/>
    </source>
</evidence>
<dbReference type="InterPro" id="IPR003805">
    <property type="entry name" value="CobS"/>
</dbReference>
<evidence type="ECO:0000256" key="9">
    <source>
        <dbReference type="ARBA" id="ARBA00022679"/>
    </source>
</evidence>
<evidence type="ECO:0000256" key="18">
    <source>
        <dbReference type="ARBA" id="ARBA00049504"/>
    </source>
</evidence>
<evidence type="ECO:0000256" key="4">
    <source>
        <dbReference type="ARBA" id="ARBA00010561"/>
    </source>
</evidence>
<dbReference type="EC" id="2.7.8.26" evidence="5 19"/>
<keyword evidence="11 19" id="KW-0460">Magnesium</keyword>
<reference evidence="20 21" key="1">
    <citation type="submission" date="2016-11" db="EMBL/GenBank/DDBJ databases">
        <authorList>
            <person name="Varghese N."/>
            <person name="Submissions S."/>
        </authorList>
    </citation>
    <scope>NUCLEOTIDE SEQUENCE [LARGE SCALE GENOMIC DNA]</scope>
    <source>
        <strain evidence="20 21">DSM 29620</strain>
    </source>
</reference>
<keyword evidence="7 19" id="KW-1003">Cell membrane</keyword>
<dbReference type="GO" id="GO:0051073">
    <property type="term" value="F:adenosylcobinamide-GDP ribazoletransferase activity"/>
    <property type="evidence" value="ECO:0007669"/>
    <property type="project" value="UniProtKB-UniRule"/>
</dbReference>
<evidence type="ECO:0000256" key="1">
    <source>
        <dbReference type="ARBA" id="ARBA00001946"/>
    </source>
</evidence>
<comment type="pathway">
    <text evidence="3 19">Cofactor biosynthesis; adenosylcobalamin biosynthesis; adenosylcobalamin from cob(II)yrinate a,c-diamide: step 7/7.</text>
</comment>
<dbReference type="PANTHER" id="PTHR34148:SF1">
    <property type="entry name" value="ADENOSYLCOBINAMIDE-GDP RIBAZOLETRANSFERASE"/>
    <property type="match status" value="1"/>
</dbReference>
<keyword evidence="10 19" id="KW-0812">Transmembrane</keyword>
<comment type="catalytic activity">
    <reaction evidence="17 19">
        <text>alpha-ribazole + adenosylcob(III)inamide-GDP = adenosylcob(III)alamin + GMP + H(+)</text>
        <dbReference type="Rhea" id="RHEA:16049"/>
        <dbReference type="ChEBI" id="CHEBI:10329"/>
        <dbReference type="ChEBI" id="CHEBI:15378"/>
        <dbReference type="ChEBI" id="CHEBI:18408"/>
        <dbReference type="ChEBI" id="CHEBI:58115"/>
        <dbReference type="ChEBI" id="CHEBI:60487"/>
        <dbReference type="EC" id="2.7.8.26"/>
    </reaction>
</comment>
<dbReference type="EMBL" id="FQZZ01000003">
    <property type="protein sequence ID" value="SHK10534.1"/>
    <property type="molecule type" value="Genomic_DNA"/>
</dbReference>
<accession>A0A1H0JFZ8</accession>
<evidence type="ECO:0000256" key="5">
    <source>
        <dbReference type="ARBA" id="ARBA00013200"/>
    </source>
</evidence>
<organism evidence="20 21">
    <name type="scientific">Lutimaribacter pacificus</name>
    <dbReference type="NCBI Taxonomy" id="391948"/>
    <lineage>
        <taxon>Bacteria</taxon>
        <taxon>Pseudomonadati</taxon>
        <taxon>Pseudomonadota</taxon>
        <taxon>Alphaproteobacteria</taxon>
        <taxon>Rhodobacterales</taxon>
        <taxon>Roseobacteraceae</taxon>
        <taxon>Lutimaribacter</taxon>
    </lineage>
</organism>
<dbReference type="GO" id="GO:0008818">
    <property type="term" value="F:cobalamin 5'-phosphate synthase activity"/>
    <property type="evidence" value="ECO:0007669"/>
    <property type="project" value="UniProtKB-UniRule"/>
</dbReference>
<proteinExistence type="inferred from homology"/>
<dbReference type="HAMAP" id="MF_00719">
    <property type="entry name" value="CobS"/>
    <property type="match status" value="1"/>
</dbReference>
<protein>
    <recommendedName>
        <fullName evidence="6 19">Adenosylcobinamide-GDP ribazoletransferase</fullName>
        <ecNumber evidence="5 19">2.7.8.26</ecNumber>
    </recommendedName>
    <alternativeName>
        <fullName evidence="16 19">Cobalamin synthase</fullName>
    </alternativeName>
    <alternativeName>
        <fullName evidence="15 19">Cobalamin-5'-phosphate synthase</fullName>
    </alternativeName>
</protein>
<evidence type="ECO:0000256" key="14">
    <source>
        <dbReference type="ARBA" id="ARBA00025228"/>
    </source>
</evidence>
<evidence type="ECO:0000256" key="10">
    <source>
        <dbReference type="ARBA" id="ARBA00022692"/>
    </source>
</evidence>
<evidence type="ECO:0000256" key="7">
    <source>
        <dbReference type="ARBA" id="ARBA00022475"/>
    </source>
</evidence>
<evidence type="ECO:0000256" key="3">
    <source>
        <dbReference type="ARBA" id="ARBA00004663"/>
    </source>
</evidence>
<keyword evidence="9 19" id="KW-0808">Transferase</keyword>
<gene>
    <name evidence="19" type="primary">cobS</name>
    <name evidence="20" type="ORF">SAMN05444142_103271</name>
</gene>
<evidence type="ECO:0000256" key="11">
    <source>
        <dbReference type="ARBA" id="ARBA00022842"/>
    </source>
</evidence>
<keyword evidence="8 19" id="KW-0169">Cobalamin biosynthesis</keyword>
<evidence type="ECO:0000313" key="21">
    <source>
        <dbReference type="Proteomes" id="UP000324252"/>
    </source>
</evidence>
<dbReference type="NCBIfam" id="TIGR00317">
    <property type="entry name" value="cobS"/>
    <property type="match status" value="1"/>
</dbReference>
<evidence type="ECO:0000256" key="15">
    <source>
        <dbReference type="ARBA" id="ARBA00032605"/>
    </source>
</evidence>
<keyword evidence="12 19" id="KW-1133">Transmembrane helix</keyword>